<dbReference type="SMART" id="SM00420">
    <property type="entry name" value="HTH_DEOR"/>
    <property type="match status" value="1"/>
</dbReference>
<keyword evidence="3" id="KW-0804">Transcription</keyword>
<keyword evidence="1" id="KW-0678">Repressor</keyword>
<evidence type="ECO:0000256" key="1">
    <source>
        <dbReference type="ARBA" id="ARBA00022491"/>
    </source>
</evidence>
<dbReference type="PROSITE" id="PS51000">
    <property type="entry name" value="HTH_DEOR_2"/>
    <property type="match status" value="1"/>
</dbReference>
<accession>A0A916Z3R0</accession>
<reference evidence="5" key="1">
    <citation type="journal article" date="2014" name="Int. J. Syst. Evol. Microbiol.">
        <title>Complete genome sequence of Corynebacterium casei LMG S-19264T (=DSM 44701T), isolated from a smear-ripened cheese.</title>
        <authorList>
            <consortium name="US DOE Joint Genome Institute (JGI-PGF)"/>
            <person name="Walter F."/>
            <person name="Albersmeier A."/>
            <person name="Kalinowski J."/>
            <person name="Ruckert C."/>
        </authorList>
    </citation>
    <scope>NUCLEOTIDE SEQUENCE</scope>
    <source>
        <strain evidence="5">CGMCC 1.15360</strain>
    </source>
</reference>
<evidence type="ECO:0000259" key="4">
    <source>
        <dbReference type="PROSITE" id="PS51000"/>
    </source>
</evidence>
<protein>
    <submittedName>
        <fullName evidence="5">DeoR family transcriptional regulator</fullName>
    </submittedName>
</protein>
<dbReference type="AlphaFoldDB" id="A0A916Z3R0"/>
<feature type="domain" description="HTH deoR-type" evidence="4">
    <location>
        <begin position="12"/>
        <end position="67"/>
    </location>
</feature>
<dbReference type="Pfam" id="PF00455">
    <property type="entry name" value="DeoRC"/>
    <property type="match status" value="1"/>
</dbReference>
<dbReference type="OrthoDB" id="9814815at2"/>
<dbReference type="SMART" id="SM01134">
    <property type="entry name" value="DeoRC"/>
    <property type="match status" value="1"/>
</dbReference>
<organism evidence="5 6">
    <name type="scientific">Croceicoccus mobilis</name>
    <dbReference type="NCBI Taxonomy" id="1703339"/>
    <lineage>
        <taxon>Bacteria</taxon>
        <taxon>Pseudomonadati</taxon>
        <taxon>Pseudomonadota</taxon>
        <taxon>Alphaproteobacteria</taxon>
        <taxon>Sphingomonadales</taxon>
        <taxon>Erythrobacteraceae</taxon>
        <taxon>Croceicoccus</taxon>
    </lineage>
</organism>
<dbReference type="SUPFAM" id="SSF46785">
    <property type="entry name" value="Winged helix' DNA-binding domain"/>
    <property type="match status" value="1"/>
</dbReference>
<dbReference type="InterPro" id="IPR001034">
    <property type="entry name" value="DeoR_HTH"/>
</dbReference>
<comment type="caution">
    <text evidence="5">The sequence shown here is derived from an EMBL/GenBank/DDBJ whole genome shotgun (WGS) entry which is preliminary data.</text>
</comment>
<keyword evidence="6" id="KW-1185">Reference proteome</keyword>
<sequence length="265" mass="28082">MNELPGHDSDIVAKRREHILELARAAGSVSVEYLAERLEVTPQTIRKDLNVLAERSLLSRVHGGALVTSGVSNLAYDARRRVASEAKSGIGSAAAALVPDGASLFINVGTTVEAVAANLSHHRDLVIISNNLNVIDMLSGHPSAQLVCVGGSVRTADRAVVGALAMRFIDNFKVDYAIIGVSALDSDGSLLDFDIDEVEVAQRIISNARKVILVADNTKVGRSAPVRICGMDEIDFLVCDRIEDAELRAAIARGGVELIETGGAH</sequence>
<dbReference type="PRINTS" id="PR00037">
    <property type="entry name" value="HTHLACR"/>
</dbReference>
<dbReference type="SUPFAM" id="SSF100950">
    <property type="entry name" value="NagB/RpiA/CoA transferase-like"/>
    <property type="match status" value="1"/>
</dbReference>
<dbReference type="Proteomes" id="UP000612349">
    <property type="component" value="Unassembled WGS sequence"/>
</dbReference>
<dbReference type="InterPro" id="IPR014036">
    <property type="entry name" value="DeoR-like_C"/>
</dbReference>
<gene>
    <name evidence="5" type="ORF">GCM10010990_24990</name>
</gene>
<dbReference type="InterPro" id="IPR036390">
    <property type="entry name" value="WH_DNA-bd_sf"/>
</dbReference>
<dbReference type="GO" id="GO:0003700">
    <property type="term" value="F:DNA-binding transcription factor activity"/>
    <property type="evidence" value="ECO:0007669"/>
    <property type="project" value="InterPro"/>
</dbReference>
<dbReference type="EMBL" id="BMIP01000005">
    <property type="protein sequence ID" value="GGD74339.1"/>
    <property type="molecule type" value="Genomic_DNA"/>
</dbReference>
<evidence type="ECO:0000256" key="3">
    <source>
        <dbReference type="ARBA" id="ARBA00023163"/>
    </source>
</evidence>
<evidence type="ECO:0000256" key="2">
    <source>
        <dbReference type="ARBA" id="ARBA00023015"/>
    </source>
</evidence>
<dbReference type="PANTHER" id="PTHR30363:SF4">
    <property type="entry name" value="GLYCEROL-3-PHOSPHATE REGULON REPRESSOR"/>
    <property type="match status" value="1"/>
</dbReference>
<dbReference type="PANTHER" id="PTHR30363">
    <property type="entry name" value="HTH-TYPE TRANSCRIPTIONAL REGULATOR SRLR-RELATED"/>
    <property type="match status" value="1"/>
</dbReference>
<proteinExistence type="predicted"/>
<name>A0A916Z3R0_9SPHN</name>
<dbReference type="RefSeq" id="WP_066776952.1">
    <property type="nucleotide sequence ID" value="NZ_BMIP01000005.1"/>
</dbReference>
<reference evidence="5" key="2">
    <citation type="submission" date="2020-09" db="EMBL/GenBank/DDBJ databases">
        <authorList>
            <person name="Sun Q."/>
            <person name="Zhou Y."/>
        </authorList>
    </citation>
    <scope>NUCLEOTIDE SEQUENCE</scope>
    <source>
        <strain evidence="5">CGMCC 1.15360</strain>
    </source>
</reference>
<dbReference type="Gene3D" id="1.10.10.10">
    <property type="entry name" value="Winged helix-like DNA-binding domain superfamily/Winged helix DNA-binding domain"/>
    <property type="match status" value="1"/>
</dbReference>
<evidence type="ECO:0000313" key="6">
    <source>
        <dbReference type="Proteomes" id="UP000612349"/>
    </source>
</evidence>
<dbReference type="Pfam" id="PF08220">
    <property type="entry name" value="HTH_DeoR"/>
    <property type="match status" value="1"/>
</dbReference>
<dbReference type="Gene3D" id="3.40.50.1360">
    <property type="match status" value="1"/>
</dbReference>
<dbReference type="InterPro" id="IPR037171">
    <property type="entry name" value="NagB/RpiA_transferase-like"/>
</dbReference>
<dbReference type="InterPro" id="IPR036388">
    <property type="entry name" value="WH-like_DNA-bd_sf"/>
</dbReference>
<evidence type="ECO:0000313" key="5">
    <source>
        <dbReference type="EMBL" id="GGD74339.1"/>
    </source>
</evidence>
<keyword evidence="2" id="KW-0805">Transcription regulation</keyword>
<dbReference type="InterPro" id="IPR050313">
    <property type="entry name" value="Carb_Metab_HTH_regulators"/>
</dbReference>